<feature type="domain" description="Peripheral subunit-binding (PSBD)" evidence="9">
    <location>
        <begin position="234"/>
        <end position="271"/>
    </location>
</feature>
<evidence type="ECO:0000259" key="8">
    <source>
        <dbReference type="PROSITE" id="PS50968"/>
    </source>
</evidence>
<keyword evidence="5 6" id="KW-0012">Acyltransferase</keyword>
<comment type="cofactor">
    <cofactor evidence="6">
        <name>(R)-lipoate</name>
        <dbReference type="ChEBI" id="CHEBI:83088"/>
    </cofactor>
    <text evidence="6">Binds 1 lipoyl cofactor covalently.</text>
</comment>
<evidence type="ECO:0000256" key="7">
    <source>
        <dbReference type="SAM" id="MobiDB-lite"/>
    </source>
</evidence>
<dbReference type="PROSITE" id="PS50968">
    <property type="entry name" value="BIOTINYL_LIPOYL"/>
    <property type="match status" value="1"/>
</dbReference>
<evidence type="ECO:0000256" key="6">
    <source>
        <dbReference type="RuleBase" id="RU361137"/>
    </source>
</evidence>
<dbReference type="Pfam" id="PF00364">
    <property type="entry name" value="Biotin_lipoyl"/>
    <property type="match status" value="1"/>
</dbReference>
<evidence type="ECO:0000313" key="10">
    <source>
        <dbReference type="EMBL" id="KAH9414119.1"/>
    </source>
</evidence>
<dbReference type="PANTHER" id="PTHR23151:SF90">
    <property type="entry name" value="DIHYDROLIPOYLLYSINE-RESIDUE ACETYLTRANSFERASE COMPONENT OF PYRUVATE DEHYDROGENASE COMPLEX, MITOCHONDRIAL-RELATED"/>
    <property type="match status" value="1"/>
</dbReference>
<evidence type="ECO:0000256" key="1">
    <source>
        <dbReference type="ARBA" id="ARBA00007317"/>
    </source>
</evidence>
<evidence type="ECO:0000256" key="2">
    <source>
        <dbReference type="ARBA" id="ARBA00022679"/>
    </source>
</evidence>
<feature type="domain" description="Lipoyl-binding" evidence="8">
    <location>
        <begin position="79"/>
        <end position="155"/>
    </location>
</feature>
<dbReference type="PANTHER" id="PTHR23151">
    <property type="entry name" value="DIHYDROLIPOAMIDE ACETYL/SUCCINYL-TRANSFERASE-RELATED"/>
    <property type="match status" value="1"/>
</dbReference>
<evidence type="ECO:0000259" key="9">
    <source>
        <dbReference type="PROSITE" id="PS51826"/>
    </source>
</evidence>
<feature type="region of interest" description="Disordered" evidence="7">
    <location>
        <begin position="178"/>
        <end position="214"/>
    </location>
</feature>
<dbReference type="InterPro" id="IPR001078">
    <property type="entry name" value="2-oxoacid_DH_actylTfrase"/>
</dbReference>
<comment type="similarity">
    <text evidence="1 6">Belongs to the 2-oxoacid dehydrogenase family.</text>
</comment>
<dbReference type="Proteomes" id="UP000887458">
    <property type="component" value="Unassembled WGS sequence"/>
</dbReference>
<keyword evidence="4" id="KW-0809">Transit peptide</keyword>
<sequence>MFRVTLINSSRNLCCLRPLVKNRVLVACWEINGNDTTIESPSFSSIRFINSYVNYNVDKRFNAQVSNKRRLSSGNLPSHYKVALPALSPTMEMGTIVSWEKKEGDRLNEGDLLAEIETDKATMGFETPEEGYLAKILIPAGTKDIPIGKLLCIIVPEQSDIGAFANYVPVESSISEKTSTKANELPKTQPPSPIQPTKKDAIPEKSSSTIAAASMPSSQPIVSQSFKSAAGRIFASPLAKTIANEKGIDLSRLSGSGPSGRIRAQDVLNAPSDASTMTMTQSMMSSFEDIPMTNMRQVIAKRLMLSKQTIPHYYLTAEIEVDELLRAREQLNGMLKSENIKLSLNDFIIKASALACLKVPSVNSSWQDTFIRQYNSVDISVAVSTDSGLITPIIFGAEKKGLVEISNDVKALAKKARDGKLQPQEFQGGTFTISNLGMFGVTEFSAVINPPQSCILAVGNTEKRLVPDSDNKPRSANLLTVTLSCDHRVVDGAVGATWLKHFRQLISKPFSMML</sequence>
<evidence type="ECO:0000256" key="5">
    <source>
        <dbReference type="ARBA" id="ARBA00023315"/>
    </source>
</evidence>
<dbReference type="Pfam" id="PF00198">
    <property type="entry name" value="2-oxoacid_dh"/>
    <property type="match status" value="1"/>
</dbReference>
<accession>A0ABQ8IUX7</accession>
<gene>
    <name evidence="10" type="ORF">DERP_012598</name>
</gene>
<protein>
    <recommendedName>
        <fullName evidence="6">Acetyltransferase component of pyruvate dehydrogenase complex</fullName>
        <ecNumber evidence="6">2.3.1.12</ecNumber>
    </recommendedName>
</protein>
<dbReference type="PROSITE" id="PS51826">
    <property type="entry name" value="PSBD"/>
    <property type="match status" value="1"/>
</dbReference>
<keyword evidence="3 6" id="KW-0450">Lipoyl</keyword>
<dbReference type="EMBL" id="NJHN03000114">
    <property type="protein sequence ID" value="KAH9414119.1"/>
    <property type="molecule type" value="Genomic_DNA"/>
</dbReference>
<keyword evidence="11" id="KW-1185">Reference proteome</keyword>
<name>A0ABQ8IUX7_DERPT</name>
<dbReference type="Pfam" id="PF02817">
    <property type="entry name" value="E3_binding"/>
    <property type="match status" value="1"/>
</dbReference>
<evidence type="ECO:0000313" key="11">
    <source>
        <dbReference type="Proteomes" id="UP000887458"/>
    </source>
</evidence>
<dbReference type="InterPro" id="IPR004167">
    <property type="entry name" value="PSBD"/>
</dbReference>
<dbReference type="InterPro" id="IPR023213">
    <property type="entry name" value="CAT-like_dom_sf"/>
</dbReference>
<dbReference type="InterPro" id="IPR011053">
    <property type="entry name" value="Single_hybrid_motif"/>
</dbReference>
<comment type="function">
    <text evidence="6">The pyruvate dehydrogenase complex catalyzes the overall conversion of pyruvate to acetyl-CoA and CO(2).</text>
</comment>
<evidence type="ECO:0000256" key="3">
    <source>
        <dbReference type="ARBA" id="ARBA00022823"/>
    </source>
</evidence>
<comment type="subcellular location">
    <subcellularLocation>
        <location evidence="6">Mitochondrion</location>
    </subcellularLocation>
</comment>
<dbReference type="SUPFAM" id="SSF51230">
    <property type="entry name" value="Single hybrid motif"/>
    <property type="match status" value="1"/>
</dbReference>
<comment type="catalytic activity">
    <reaction evidence="6">
        <text>N(6)-[(R)-dihydrolipoyl]-L-lysyl-[protein] + acetyl-CoA = N(6)-[(R)-S(8)-acetyldihydrolipoyl]-L-lysyl-[protein] + CoA</text>
        <dbReference type="Rhea" id="RHEA:17017"/>
        <dbReference type="Rhea" id="RHEA-COMP:10475"/>
        <dbReference type="Rhea" id="RHEA-COMP:10478"/>
        <dbReference type="ChEBI" id="CHEBI:57287"/>
        <dbReference type="ChEBI" id="CHEBI:57288"/>
        <dbReference type="ChEBI" id="CHEBI:83100"/>
        <dbReference type="ChEBI" id="CHEBI:83111"/>
        <dbReference type="EC" id="2.3.1.12"/>
    </reaction>
</comment>
<dbReference type="Gene3D" id="4.10.320.10">
    <property type="entry name" value="E3-binding domain"/>
    <property type="match status" value="1"/>
</dbReference>
<evidence type="ECO:0000256" key="4">
    <source>
        <dbReference type="ARBA" id="ARBA00022946"/>
    </source>
</evidence>
<keyword evidence="2 6" id="KW-0808">Transferase</keyword>
<dbReference type="InterPro" id="IPR045257">
    <property type="entry name" value="E2/Pdx1"/>
</dbReference>
<comment type="caution">
    <text evidence="10">The sequence shown here is derived from an EMBL/GenBank/DDBJ whole genome shotgun (WGS) entry which is preliminary data.</text>
</comment>
<dbReference type="InterPro" id="IPR036625">
    <property type="entry name" value="E3-bd_dom_sf"/>
</dbReference>
<feature type="compositionally biased region" description="Polar residues" evidence="7">
    <location>
        <begin position="205"/>
        <end position="214"/>
    </location>
</feature>
<proteinExistence type="inferred from homology"/>
<reference evidence="10 11" key="2">
    <citation type="journal article" date="2022" name="Mol. Biol. Evol.">
        <title>Comparative Genomics Reveals Insights into the Divergent Evolution of Astigmatic Mites and Household Pest Adaptations.</title>
        <authorList>
            <person name="Xiong Q."/>
            <person name="Wan A.T."/>
            <person name="Liu X."/>
            <person name="Fung C.S."/>
            <person name="Xiao X."/>
            <person name="Malainual N."/>
            <person name="Hou J."/>
            <person name="Wang L."/>
            <person name="Wang M."/>
            <person name="Yang K.Y."/>
            <person name="Cui Y."/>
            <person name="Leung E.L."/>
            <person name="Nong W."/>
            <person name="Shin S.K."/>
            <person name="Au S.W."/>
            <person name="Jeong K.Y."/>
            <person name="Chew F.T."/>
            <person name="Hui J.H."/>
            <person name="Leung T.F."/>
            <person name="Tungtrongchitr A."/>
            <person name="Zhong N."/>
            <person name="Liu Z."/>
            <person name="Tsui S.K."/>
        </authorList>
    </citation>
    <scope>NUCLEOTIDE SEQUENCE [LARGE SCALE GENOMIC DNA]</scope>
    <source>
        <strain evidence="10">Derp</strain>
    </source>
</reference>
<dbReference type="Gene3D" id="2.40.50.100">
    <property type="match status" value="1"/>
</dbReference>
<dbReference type="NCBIfam" id="TIGR01349">
    <property type="entry name" value="PDHac_trf_mito"/>
    <property type="match status" value="1"/>
</dbReference>
<dbReference type="SUPFAM" id="SSF52777">
    <property type="entry name" value="CoA-dependent acyltransferases"/>
    <property type="match status" value="1"/>
</dbReference>
<dbReference type="Gene3D" id="3.30.559.10">
    <property type="entry name" value="Chloramphenicol acetyltransferase-like domain"/>
    <property type="match status" value="1"/>
</dbReference>
<dbReference type="InterPro" id="IPR000089">
    <property type="entry name" value="Biotin_lipoyl"/>
</dbReference>
<organism evidence="10 11">
    <name type="scientific">Dermatophagoides pteronyssinus</name>
    <name type="common">European house dust mite</name>
    <dbReference type="NCBI Taxonomy" id="6956"/>
    <lineage>
        <taxon>Eukaryota</taxon>
        <taxon>Metazoa</taxon>
        <taxon>Ecdysozoa</taxon>
        <taxon>Arthropoda</taxon>
        <taxon>Chelicerata</taxon>
        <taxon>Arachnida</taxon>
        <taxon>Acari</taxon>
        <taxon>Acariformes</taxon>
        <taxon>Sarcoptiformes</taxon>
        <taxon>Astigmata</taxon>
        <taxon>Psoroptidia</taxon>
        <taxon>Analgoidea</taxon>
        <taxon>Pyroglyphidae</taxon>
        <taxon>Dermatophagoidinae</taxon>
        <taxon>Dermatophagoides</taxon>
    </lineage>
</organism>
<dbReference type="EC" id="2.3.1.12" evidence="6"/>
<dbReference type="CDD" id="cd06849">
    <property type="entry name" value="lipoyl_domain"/>
    <property type="match status" value="1"/>
</dbReference>
<dbReference type="PROSITE" id="PS00189">
    <property type="entry name" value="LIPOYL"/>
    <property type="match status" value="1"/>
</dbReference>
<dbReference type="InterPro" id="IPR006257">
    <property type="entry name" value="LAT1"/>
</dbReference>
<dbReference type="SUPFAM" id="SSF47005">
    <property type="entry name" value="Peripheral subunit-binding domain of 2-oxo acid dehydrogenase complex"/>
    <property type="match status" value="1"/>
</dbReference>
<reference evidence="10 11" key="1">
    <citation type="journal article" date="2018" name="J. Allergy Clin. Immunol.">
        <title>High-quality assembly of Dermatophagoides pteronyssinus genome and transcriptome reveals a wide range of novel allergens.</title>
        <authorList>
            <person name="Liu X.Y."/>
            <person name="Yang K.Y."/>
            <person name="Wang M.Q."/>
            <person name="Kwok J.S."/>
            <person name="Zeng X."/>
            <person name="Yang Z."/>
            <person name="Xiao X.J."/>
            <person name="Lau C.P."/>
            <person name="Li Y."/>
            <person name="Huang Z.M."/>
            <person name="Ba J.G."/>
            <person name="Yim A.K."/>
            <person name="Ouyang C.Y."/>
            <person name="Ngai S.M."/>
            <person name="Chan T.F."/>
            <person name="Leung E.L."/>
            <person name="Liu L."/>
            <person name="Liu Z.G."/>
            <person name="Tsui S.K."/>
        </authorList>
    </citation>
    <scope>NUCLEOTIDE SEQUENCE [LARGE SCALE GENOMIC DNA]</scope>
    <source>
        <strain evidence="10">Derp</strain>
    </source>
</reference>
<dbReference type="InterPro" id="IPR003016">
    <property type="entry name" value="2-oxoA_DH_lipoyl-BS"/>
</dbReference>